<proteinExistence type="predicted"/>
<dbReference type="EMBL" id="JEME01002576">
    <property type="protein sequence ID" value="KYG03836.1"/>
    <property type="molecule type" value="Genomic_DNA"/>
</dbReference>
<dbReference type="Proteomes" id="UP000075502">
    <property type="component" value="Unassembled WGS sequence"/>
</dbReference>
<name>A0A150TGR6_SORCE</name>
<organism evidence="2 3">
    <name type="scientific">Sorangium cellulosum</name>
    <name type="common">Polyangium cellulosum</name>
    <dbReference type="NCBI Taxonomy" id="56"/>
    <lineage>
        <taxon>Bacteria</taxon>
        <taxon>Pseudomonadati</taxon>
        <taxon>Myxococcota</taxon>
        <taxon>Polyangia</taxon>
        <taxon>Polyangiales</taxon>
        <taxon>Polyangiaceae</taxon>
        <taxon>Sorangium</taxon>
    </lineage>
</organism>
<dbReference type="SUPFAM" id="SSF69255">
    <property type="entry name" value="gp5 N-terminal domain-like"/>
    <property type="match status" value="1"/>
</dbReference>
<feature type="domain" description="Gp5/Type VI secretion system Vgr protein OB-fold" evidence="1">
    <location>
        <begin position="24"/>
        <end position="107"/>
    </location>
</feature>
<evidence type="ECO:0000259" key="1">
    <source>
        <dbReference type="Pfam" id="PF04717"/>
    </source>
</evidence>
<gene>
    <name evidence="2" type="ORF">BE21_49880</name>
</gene>
<reference evidence="2 3" key="1">
    <citation type="submission" date="2014-02" db="EMBL/GenBank/DDBJ databases">
        <title>The small core and large imbalanced accessory genome model reveals a collaborative survival strategy of Sorangium cellulosum strains in nature.</title>
        <authorList>
            <person name="Han K."/>
            <person name="Peng R."/>
            <person name="Blom J."/>
            <person name="Li Y.-Z."/>
        </authorList>
    </citation>
    <scope>NUCLEOTIDE SEQUENCE [LARGE SCALE GENOMIC DNA]</scope>
    <source>
        <strain evidence="2 3">So0007-03</strain>
    </source>
</reference>
<protein>
    <recommendedName>
        <fullName evidence="1">Gp5/Type VI secretion system Vgr protein OB-fold domain-containing protein</fullName>
    </recommendedName>
</protein>
<sequence>MSPSERELLQRLLERVERRYYGKYQGFVVDTADPQKRGRLRALVPEVLGPEVVSGWAEPCFPWGGGADFGTFSVPPVTKRGDAYTTGVWIEFRGGDPQYPIWVGTFFGAPDDASEAPGDDAEPSVDVHVARTFAGHSVVAVDTPQEERLEIRDAAGQRLTFEAPLKPNTKRDADGNKATATLDVAYSDLVANEAKITLTDFAGNTVLLDATKSAPTVRITNTDRDGNVVQTIELVGAGSDPRIVITDNNQNVVTMSKDGITIDAQGHGDTIKLDSAGVAVDAPKIDLNQGSMGAARKNDKVESGMMDDPAFWTWVNTLMMWVQTHTHVSPVGPTSPPIPPFPGSIPSKCTGKIIESSGSVVIGD</sequence>
<evidence type="ECO:0000313" key="3">
    <source>
        <dbReference type="Proteomes" id="UP000075502"/>
    </source>
</evidence>
<evidence type="ECO:0000313" key="2">
    <source>
        <dbReference type="EMBL" id="KYG03836.1"/>
    </source>
</evidence>
<dbReference type="Pfam" id="PF04717">
    <property type="entry name" value="Phage_base_V"/>
    <property type="match status" value="1"/>
</dbReference>
<dbReference type="AlphaFoldDB" id="A0A150TGR6"/>
<comment type="caution">
    <text evidence="2">The sequence shown here is derived from an EMBL/GenBank/DDBJ whole genome shotgun (WGS) entry which is preliminary data.</text>
</comment>
<accession>A0A150TGR6</accession>
<dbReference type="InterPro" id="IPR006531">
    <property type="entry name" value="Gp5/Vgr_OB"/>
</dbReference>